<dbReference type="EMBL" id="CP017786">
    <property type="protein sequence ID" value="AOZ90705.1"/>
    <property type="molecule type" value="Genomic_DNA"/>
</dbReference>
<evidence type="ECO:0008006" key="4">
    <source>
        <dbReference type="Google" id="ProtNLM"/>
    </source>
</evidence>
<comment type="similarity">
    <text evidence="1">Belongs to the UPF0167 family.</text>
</comment>
<evidence type="ECO:0000313" key="2">
    <source>
        <dbReference type="EMBL" id="AOZ90705.1"/>
    </source>
</evidence>
<reference evidence="2 3" key="1">
    <citation type="submission" date="2016-10" db="EMBL/GenBank/DDBJ databases">
        <title>Whole genome sequence of hyper active fibrinolysis bacterium Bacillus pumilus strain VV3 isolated from fermented rice.</title>
        <authorList>
            <person name="Mariadas V.A."/>
            <person name="Vijayaraghavan P."/>
            <person name="Dhandapani V."/>
        </authorList>
    </citation>
    <scope>NUCLEOTIDE SEQUENCE [LARGE SCALE GENOMIC DNA]</scope>
    <source>
        <strain evidence="2 3">VV3</strain>
    </source>
</reference>
<accession>A0AAC9IJ71</accession>
<protein>
    <recommendedName>
        <fullName evidence="4">CbrC family protein</fullName>
    </recommendedName>
</protein>
<sequence>MDELIFRTPGYHGWQQEYWLSHCGDFCAIVQYVGWKEIEHLEEELSEDIEEICSGGNVTKENLKQWLVNGGDLQGYLFQCVHCKKHRLHIDAS</sequence>
<dbReference type="Pfam" id="PF03691">
    <property type="entry name" value="UPF0167"/>
    <property type="match status" value="1"/>
</dbReference>
<dbReference type="AlphaFoldDB" id="A0AAC9IJ71"/>
<dbReference type="InterPro" id="IPR005363">
    <property type="entry name" value="UPF0167"/>
</dbReference>
<proteinExistence type="inferred from homology"/>
<dbReference type="Proteomes" id="UP000177709">
    <property type="component" value="Chromosome"/>
</dbReference>
<evidence type="ECO:0000313" key="3">
    <source>
        <dbReference type="Proteomes" id="UP000177709"/>
    </source>
</evidence>
<dbReference type="KEGG" id="bxi:BK049_13765"/>
<evidence type="ECO:0000256" key="1">
    <source>
        <dbReference type="ARBA" id="ARBA00008525"/>
    </source>
</evidence>
<organism evidence="2 3">
    <name type="scientific">Bacillus xiamenensis</name>
    <dbReference type="NCBI Taxonomy" id="1178537"/>
    <lineage>
        <taxon>Bacteria</taxon>
        <taxon>Bacillati</taxon>
        <taxon>Bacillota</taxon>
        <taxon>Bacilli</taxon>
        <taxon>Bacillales</taxon>
        <taxon>Bacillaceae</taxon>
        <taxon>Bacillus</taxon>
    </lineage>
</organism>
<gene>
    <name evidence="2" type="ORF">BK049_13765</name>
</gene>
<name>A0AAC9IJ71_9BACI</name>